<dbReference type="EMBL" id="VIGB01000003">
    <property type="protein sequence ID" value="TQF05043.1"/>
    <property type="molecule type" value="Genomic_DNA"/>
</dbReference>
<evidence type="ECO:0000313" key="3">
    <source>
        <dbReference type="Proteomes" id="UP000319103"/>
    </source>
</evidence>
<proteinExistence type="predicted"/>
<evidence type="ECO:0000313" key="2">
    <source>
        <dbReference type="EMBL" id="TQF05043.1"/>
    </source>
</evidence>
<feature type="compositionally biased region" description="Low complexity" evidence="1">
    <location>
        <begin position="34"/>
        <end position="46"/>
    </location>
</feature>
<gene>
    <name evidence="2" type="ORF">E6W39_25905</name>
</gene>
<dbReference type="AlphaFoldDB" id="A0A540W7S0"/>
<organism evidence="2 3">
    <name type="scientific">Kitasatospora acidiphila</name>
    <dbReference type="NCBI Taxonomy" id="2567942"/>
    <lineage>
        <taxon>Bacteria</taxon>
        <taxon>Bacillati</taxon>
        <taxon>Actinomycetota</taxon>
        <taxon>Actinomycetes</taxon>
        <taxon>Kitasatosporales</taxon>
        <taxon>Streptomycetaceae</taxon>
        <taxon>Kitasatospora</taxon>
    </lineage>
</organism>
<protein>
    <submittedName>
        <fullName evidence="2">Uncharacterized protein</fullName>
    </submittedName>
</protein>
<name>A0A540W7S0_9ACTN</name>
<feature type="compositionally biased region" description="Polar residues" evidence="1">
    <location>
        <begin position="1"/>
        <end position="15"/>
    </location>
</feature>
<reference evidence="2 3" key="1">
    <citation type="submission" date="2019-06" db="EMBL/GenBank/DDBJ databases">
        <title>Description of Kitasatospora acidophila sp. nov. isolated from pine grove soil, and reclassification of Streptomyces novaecaesareae to Kitasatospora novaeceasareae comb. nov.</title>
        <authorList>
            <person name="Kim M.J."/>
        </authorList>
    </citation>
    <scope>NUCLEOTIDE SEQUENCE [LARGE SCALE GENOMIC DNA]</scope>
    <source>
        <strain evidence="2 3">MMS16-CNU292</strain>
    </source>
</reference>
<evidence type="ECO:0000256" key="1">
    <source>
        <dbReference type="SAM" id="MobiDB-lite"/>
    </source>
</evidence>
<accession>A0A540W7S0</accession>
<feature type="region of interest" description="Disordered" evidence="1">
    <location>
        <begin position="34"/>
        <end position="62"/>
    </location>
</feature>
<comment type="caution">
    <text evidence="2">The sequence shown here is derived from an EMBL/GenBank/DDBJ whole genome shotgun (WGS) entry which is preliminary data.</text>
</comment>
<sequence>MTSSPTEQPGRSTGTPVPMSRLLSSCAAAAAVCTPPAPADQAPDDQGSTRTRVPIPAKSQSA</sequence>
<keyword evidence="3" id="KW-1185">Reference proteome</keyword>
<feature type="region of interest" description="Disordered" evidence="1">
    <location>
        <begin position="1"/>
        <end position="21"/>
    </location>
</feature>
<dbReference type="Proteomes" id="UP000319103">
    <property type="component" value="Unassembled WGS sequence"/>
</dbReference>